<dbReference type="InterPro" id="IPR029060">
    <property type="entry name" value="PIN-like_dom_sf"/>
</dbReference>
<dbReference type="PANTHER" id="PTHR16161:SF0">
    <property type="entry name" value="TRANSCRIPTIONAL PROTEIN SWT1"/>
    <property type="match status" value="1"/>
</dbReference>
<dbReference type="PANTHER" id="PTHR16161">
    <property type="entry name" value="TRANSCRIPTIONAL PROTEIN SWT1"/>
    <property type="match status" value="1"/>
</dbReference>
<dbReference type="GO" id="GO:0005634">
    <property type="term" value="C:nucleus"/>
    <property type="evidence" value="ECO:0007669"/>
    <property type="project" value="TreeGrafter"/>
</dbReference>
<dbReference type="Gene3D" id="3.40.50.1010">
    <property type="entry name" value="5'-nuclease"/>
    <property type="match status" value="1"/>
</dbReference>
<reference evidence="3" key="1">
    <citation type="submission" date="2003-08" db="EMBL/GenBank/DDBJ databases">
        <authorList>
            <person name="Birren B."/>
            <person name="Nusbaum C."/>
            <person name="Abebe A."/>
            <person name="Abouelleil A."/>
            <person name="Adekoya E."/>
            <person name="Ait-zahra M."/>
            <person name="Allen N."/>
            <person name="Allen T."/>
            <person name="An P."/>
            <person name="Anderson M."/>
            <person name="Anderson S."/>
            <person name="Arachchi H."/>
            <person name="Armbruster J."/>
            <person name="Bachantsang P."/>
            <person name="Baldwin J."/>
            <person name="Barry A."/>
            <person name="Bayul T."/>
            <person name="Blitshsteyn B."/>
            <person name="Bloom T."/>
            <person name="Blye J."/>
            <person name="Boguslavskiy L."/>
            <person name="Borowsky M."/>
            <person name="Boukhgalter B."/>
            <person name="Brunache A."/>
            <person name="Butler J."/>
            <person name="Calixte N."/>
            <person name="Calvo S."/>
            <person name="Camarata J."/>
            <person name="Campo K."/>
            <person name="Chang J."/>
            <person name="Cheshatsang Y."/>
            <person name="Citroen M."/>
            <person name="Collymore A."/>
            <person name="Considine T."/>
            <person name="Cook A."/>
            <person name="Cooke P."/>
            <person name="Corum B."/>
            <person name="Cuomo C."/>
            <person name="David R."/>
            <person name="Dawoe T."/>
            <person name="Degray S."/>
            <person name="Dodge S."/>
            <person name="Dooley K."/>
            <person name="Dorje P."/>
            <person name="Dorjee K."/>
            <person name="Dorris L."/>
            <person name="Duffey N."/>
            <person name="Dupes A."/>
            <person name="Elkins T."/>
            <person name="Engels R."/>
            <person name="Erickson J."/>
            <person name="Farina A."/>
            <person name="Faro S."/>
            <person name="Ferreira P."/>
            <person name="Fischer H."/>
            <person name="Fitzgerald M."/>
            <person name="Foley K."/>
            <person name="Gage D."/>
            <person name="Galagan J."/>
            <person name="Gearin G."/>
            <person name="Gnerre S."/>
            <person name="Gnirke A."/>
            <person name="Goyette A."/>
            <person name="Graham J."/>
            <person name="Grandbois E."/>
            <person name="Gyaltsen K."/>
            <person name="Hafez N."/>
            <person name="Hagopian D."/>
            <person name="Hagos B."/>
            <person name="Hall J."/>
            <person name="Hatcher B."/>
            <person name="Heller A."/>
            <person name="Higgins H."/>
            <person name="Honan T."/>
            <person name="Horn A."/>
            <person name="Houde N."/>
            <person name="Hughes L."/>
            <person name="Hulme W."/>
            <person name="Husby E."/>
            <person name="Iliev I."/>
            <person name="Jaffe D."/>
            <person name="Jones C."/>
            <person name="Kamal M."/>
            <person name="Kamat A."/>
            <person name="Kamvysselis M."/>
            <person name="Karlsson E."/>
            <person name="Kells C."/>
            <person name="Kieu A."/>
            <person name="Kisner P."/>
            <person name="Kodira C."/>
            <person name="Kulbokas E."/>
            <person name="Labutti K."/>
            <person name="Lama D."/>
            <person name="Landers T."/>
            <person name="Leger J."/>
            <person name="Levine S."/>
            <person name="Lewis D."/>
            <person name="Lewis T."/>
            <person name="Lindblad-toh K."/>
            <person name="Liu X."/>
            <person name="Lokyitsang T."/>
            <person name="Lokyitsang Y."/>
            <person name="Lucien O."/>
            <person name="Lui A."/>
            <person name="Ma L.J."/>
            <person name="Mabbitt R."/>
            <person name="Macdonald J."/>
            <person name="Maclean C."/>
            <person name="Major J."/>
            <person name="Manning J."/>
            <person name="Marabella R."/>
            <person name="Maru K."/>
            <person name="Matthews C."/>
            <person name="Mauceli E."/>
            <person name="Mccarthy M."/>
            <person name="Mcdonough S."/>
            <person name="Mcghee T."/>
            <person name="Meldrim J."/>
            <person name="Meneus L."/>
            <person name="Mesirov J."/>
            <person name="Mihalev A."/>
            <person name="Mihova T."/>
            <person name="Mikkelsen T."/>
            <person name="Mlenga V."/>
            <person name="Moru K."/>
            <person name="Mozes J."/>
            <person name="Mulrain L."/>
            <person name="Munson G."/>
            <person name="Naylor J."/>
            <person name="Newes C."/>
            <person name="Nguyen C."/>
            <person name="Nguyen N."/>
            <person name="Nguyen T."/>
            <person name="Nicol R."/>
            <person name="Nielsen C."/>
            <person name="Nizzari M."/>
            <person name="Norbu C."/>
            <person name="Norbu N."/>
            <person name="O'donnell P."/>
            <person name="Okoawo O."/>
            <person name="O'leary S."/>
            <person name="Omotosho B."/>
            <person name="O'neill K."/>
            <person name="Osman S."/>
            <person name="Parker S."/>
            <person name="Perrin D."/>
            <person name="Phunkhang P."/>
            <person name="Piqani B."/>
            <person name="Purcell S."/>
            <person name="Rachupka T."/>
            <person name="Ramasamy U."/>
            <person name="Rameau R."/>
            <person name="Ray V."/>
            <person name="Raymond C."/>
            <person name="Retta R."/>
            <person name="Richardson S."/>
            <person name="Rise C."/>
            <person name="Rodriguez J."/>
            <person name="Rogers J."/>
            <person name="Rogov P."/>
            <person name="Rutman M."/>
            <person name="Schupbach R."/>
            <person name="Seaman C."/>
            <person name="Settipalli S."/>
            <person name="Sharpe T."/>
            <person name="Sheridan J."/>
            <person name="Sherpa N."/>
            <person name="Shi J."/>
            <person name="Smirnov S."/>
            <person name="Smith C."/>
            <person name="Sougnez C."/>
            <person name="Spencer B."/>
            <person name="Stalker J."/>
            <person name="Stange-thomann N."/>
            <person name="Stavropoulos S."/>
            <person name="Stetson K."/>
            <person name="Stone C."/>
            <person name="Stone S."/>
            <person name="Stubbs M."/>
            <person name="Talamas J."/>
            <person name="Tchuinga P."/>
            <person name="Tenzing P."/>
            <person name="Tesfaye S."/>
            <person name="Theodore J."/>
            <person name="Thoulutsang Y."/>
            <person name="Topham K."/>
            <person name="Towey S."/>
            <person name="Tsamla T."/>
            <person name="Tsomo N."/>
            <person name="Vallee D."/>
            <person name="Vassiliev H."/>
            <person name="Venkataraman V."/>
            <person name="Vinson J."/>
            <person name="Vo A."/>
            <person name="Wade C."/>
            <person name="Wang S."/>
            <person name="Wangchuk T."/>
            <person name="Wangdi T."/>
            <person name="Whittaker C."/>
            <person name="Wilkinson J."/>
            <person name="Wu Y."/>
            <person name="Wyman D."/>
            <person name="Yadav S."/>
            <person name="Yang S."/>
            <person name="Yang X."/>
            <person name="Yeager S."/>
            <person name="Yee E."/>
            <person name="Young G."/>
            <person name="Zainoun J."/>
            <person name="Zembeck L."/>
            <person name="Zimmer A."/>
            <person name="Zody M."/>
            <person name="Lander E."/>
        </authorList>
    </citation>
    <scope>NUCLEOTIDE SEQUENCE [LARGE SCALE GENOMIC DNA]</scope>
</reference>
<dbReference type="AlphaFoldDB" id="H2Z5Z4"/>
<dbReference type="InterPro" id="IPR002716">
    <property type="entry name" value="PIN_dom"/>
</dbReference>
<dbReference type="Proteomes" id="UP000007875">
    <property type="component" value="Unassembled WGS sequence"/>
</dbReference>
<dbReference type="Pfam" id="PF13638">
    <property type="entry name" value="PIN_4"/>
    <property type="match status" value="1"/>
</dbReference>
<dbReference type="OMA" id="DESHNFA"/>
<proteinExistence type="predicted"/>
<dbReference type="Ensembl" id="ENSCSAVT00000013155.1">
    <property type="protein sequence ID" value="ENSCSAVP00000013006.1"/>
    <property type="gene ID" value="ENSCSAVG00000007638.1"/>
</dbReference>
<name>H2Z5Z4_CIOSA</name>
<accession>H2Z5Z4</accession>
<dbReference type="SMART" id="SM00670">
    <property type="entry name" value="PINc"/>
    <property type="match status" value="1"/>
</dbReference>
<dbReference type="HOGENOM" id="CLU_1053602_0_0_1"/>
<dbReference type="STRING" id="51511.ENSCSAVP00000013006"/>
<organism evidence="2 3">
    <name type="scientific">Ciona savignyi</name>
    <name type="common">Pacific transparent sea squirt</name>
    <dbReference type="NCBI Taxonomy" id="51511"/>
    <lineage>
        <taxon>Eukaryota</taxon>
        <taxon>Metazoa</taxon>
        <taxon>Chordata</taxon>
        <taxon>Tunicata</taxon>
        <taxon>Ascidiacea</taxon>
        <taxon>Phlebobranchia</taxon>
        <taxon>Cionidae</taxon>
        <taxon>Ciona</taxon>
    </lineage>
</organism>
<reference evidence="2" key="2">
    <citation type="submission" date="2025-08" db="UniProtKB">
        <authorList>
            <consortium name="Ensembl"/>
        </authorList>
    </citation>
    <scope>IDENTIFICATION</scope>
</reference>
<evidence type="ECO:0000259" key="1">
    <source>
        <dbReference type="SMART" id="SM00670"/>
    </source>
</evidence>
<protein>
    <recommendedName>
        <fullName evidence="1">PIN domain-containing protein</fullName>
    </recommendedName>
</protein>
<dbReference type="InParanoid" id="H2Z5Z4"/>
<dbReference type="GeneTree" id="ENSGT00940000155300"/>
<dbReference type="InterPro" id="IPR052626">
    <property type="entry name" value="SWT1_Regulator"/>
</dbReference>
<evidence type="ECO:0000313" key="2">
    <source>
        <dbReference type="Ensembl" id="ENSCSAVP00000013006.1"/>
    </source>
</evidence>
<reference evidence="2" key="3">
    <citation type="submission" date="2025-09" db="UniProtKB">
        <authorList>
            <consortium name="Ensembl"/>
        </authorList>
    </citation>
    <scope>IDENTIFICATION</scope>
</reference>
<dbReference type="FunFam" id="3.40.50.1010:FF:000014">
    <property type="entry name" value="telomerase-binding protein EST1A isoform X1"/>
    <property type="match status" value="1"/>
</dbReference>
<feature type="domain" description="PIN" evidence="1">
    <location>
        <begin position="101"/>
        <end position="241"/>
    </location>
</feature>
<keyword evidence="3" id="KW-1185">Reference proteome</keyword>
<dbReference type="SUPFAM" id="SSF88723">
    <property type="entry name" value="PIN domain-like"/>
    <property type="match status" value="1"/>
</dbReference>
<dbReference type="eggNOG" id="KOG2162">
    <property type="taxonomic scope" value="Eukaryota"/>
</dbReference>
<evidence type="ECO:0000313" key="3">
    <source>
        <dbReference type="Proteomes" id="UP000007875"/>
    </source>
</evidence>
<sequence length="264" mass="29842">MEQPLLAFKQGRYVALVRQEDQIESSPQITSYNQDLILPDLPDVDTSFEEQVDSEDEFSELKAYRDSLQKTRDVHEKRRNQIQASLDAAGSGSKTMYITPKSVIPDTNCFIDHLDMISDLLENGQFTVCVCLVVLSELEGLALESKGNTEHNRRVHASAVSSMQFIKQKFTSRHSALCALTNQGSALDTISFRSQNSYSDKGSNDDLILQCCEKYEERTKNSSFPNTSSTVLLTDDRNLRVKALTRNMPTKSLPEFWKWISVAK</sequence>